<comment type="caution">
    <text evidence="1">The sequence shown here is derived from an EMBL/GenBank/DDBJ whole genome shotgun (WGS) entry which is preliminary data.</text>
</comment>
<protein>
    <submittedName>
        <fullName evidence="1">Uncharacterized protein</fullName>
    </submittedName>
</protein>
<sequence length="154" mass="17649">MKDKTIDRKRLYLVGRVTEKWDNGLYTAGRIIAVAKCWMYPVEYARRRELKNHFGAAPHSRLRDILVSGTDEEKAFRRLVNLKQHVMQLHTKVADDAPSNFFGERDGFSMALHPKDYSQIVHGTPLDSRVAVQATVRILIWVGKCPKTSRSNIA</sequence>
<dbReference type="Proteomes" id="UP001195483">
    <property type="component" value="Unassembled WGS sequence"/>
</dbReference>
<dbReference type="EMBL" id="JAEAOA010001927">
    <property type="protein sequence ID" value="KAK3596484.1"/>
    <property type="molecule type" value="Genomic_DNA"/>
</dbReference>
<accession>A0AAE0SR32</accession>
<gene>
    <name evidence="1" type="ORF">CHS0354_032692</name>
</gene>
<proteinExistence type="predicted"/>
<evidence type="ECO:0000313" key="1">
    <source>
        <dbReference type="EMBL" id="KAK3596484.1"/>
    </source>
</evidence>
<name>A0AAE0SR32_9BIVA</name>
<reference evidence="1" key="3">
    <citation type="submission" date="2023-05" db="EMBL/GenBank/DDBJ databases">
        <authorList>
            <person name="Smith C.H."/>
        </authorList>
    </citation>
    <scope>NUCLEOTIDE SEQUENCE</scope>
    <source>
        <strain evidence="1">CHS0354</strain>
        <tissue evidence="1">Mantle</tissue>
    </source>
</reference>
<keyword evidence="2" id="KW-1185">Reference proteome</keyword>
<dbReference type="AlphaFoldDB" id="A0AAE0SR32"/>
<reference evidence="1" key="2">
    <citation type="journal article" date="2021" name="Genome Biol. Evol.">
        <title>Developing a high-quality reference genome for a parasitic bivalve with doubly uniparental inheritance (Bivalvia: Unionida).</title>
        <authorList>
            <person name="Smith C.H."/>
        </authorList>
    </citation>
    <scope>NUCLEOTIDE SEQUENCE</scope>
    <source>
        <strain evidence="1">CHS0354</strain>
        <tissue evidence="1">Mantle</tissue>
    </source>
</reference>
<organism evidence="1 2">
    <name type="scientific">Potamilus streckersoni</name>
    <dbReference type="NCBI Taxonomy" id="2493646"/>
    <lineage>
        <taxon>Eukaryota</taxon>
        <taxon>Metazoa</taxon>
        <taxon>Spiralia</taxon>
        <taxon>Lophotrochozoa</taxon>
        <taxon>Mollusca</taxon>
        <taxon>Bivalvia</taxon>
        <taxon>Autobranchia</taxon>
        <taxon>Heteroconchia</taxon>
        <taxon>Palaeoheterodonta</taxon>
        <taxon>Unionida</taxon>
        <taxon>Unionoidea</taxon>
        <taxon>Unionidae</taxon>
        <taxon>Ambleminae</taxon>
        <taxon>Lampsilini</taxon>
        <taxon>Potamilus</taxon>
    </lineage>
</organism>
<evidence type="ECO:0000313" key="2">
    <source>
        <dbReference type="Proteomes" id="UP001195483"/>
    </source>
</evidence>
<reference evidence="1" key="1">
    <citation type="journal article" date="2021" name="Genome Biol. Evol.">
        <title>A High-Quality Reference Genome for a Parasitic Bivalve with Doubly Uniparental Inheritance (Bivalvia: Unionida).</title>
        <authorList>
            <person name="Smith C.H."/>
        </authorList>
    </citation>
    <scope>NUCLEOTIDE SEQUENCE</scope>
    <source>
        <strain evidence="1">CHS0354</strain>
    </source>
</reference>